<dbReference type="HOGENOM" id="CLU_549695_0_0_6"/>
<feature type="transmembrane region" description="Helical" evidence="8">
    <location>
        <begin position="196"/>
        <end position="212"/>
    </location>
</feature>
<feature type="transmembrane region" description="Helical" evidence="8">
    <location>
        <begin position="149"/>
        <end position="167"/>
    </location>
</feature>
<feature type="transmembrane region" description="Helical" evidence="8">
    <location>
        <begin position="92"/>
        <end position="112"/>
    </location>
</feature>
<dbReference type="STRING" id="40754.THII_3160"/>
<dbReference type="KEGG" id="tig:THII_3160"/>
<feature type="transmembrane region" description="Helical" evidence="8">
    <location>
        <begin position="224"/>
        <end position="241"/>
    </location>
</feature>
<keyword evidence="5 8" id="KW-0812">Transmembrane</keyword>
<keyword evidence="6 8" id="KW-1133">Transmembrane helix</keyword>
<gene>
    <name evidence="9" type="ORF">THII_3160</name>
</gene>
<dbReference type="GO" id="GO:0005886">
    <property type="term" value="C:plasma membrane"/>
    <property type="evidence" value="ECO:0007669"/>
    <property type="project" value="UniProtKB-SubCell"/>
</dbReference>
<dbReference type="EMBL" id="AP014633">
    <property type="protein sequence ID" value="BAP57457.1"/>
    <property type="molecule type" value="Genomic_DNA"/>
</dbReference>
<comment type="subcellular location">
    <subcellularLocation>
        <location evidence="1">Cell membrane</location>
        <topology evidence="1">Multi-pass membrane protein</topology>
    </subcellularLocation>
</comment>
<keyword evidence="10" id="KW-1185">Reference proteome</keyword>
<evidence type="ECO:0000256" key="5">
    <source>
        <dbReference type="ARBA" id="ARBA00022692"/>
    </source>
</evidence>
<sequence>MSSIQNRYFIILIILIISYGVVVRLSPLRTEESMLQSISEDGYLMMTIARNMALGLGMTTSNGTIPTNGIQPLPTFLWSGVYWLVEGDKVQGVLGIILIQFIIATLAAVLLWQIGIRVLSSNPAKHYIVALAVAMWYASPVTLRHTNNGLETGLYVLAVLGIVLLVITLTRKWLFRDAVLIGFLLGIIFWIRNDAVFLILAVCLMQLFLGTWQRHELWQRFIQVNVMGMTTVLIALPWIIYNKVNFGGIMPISGQAESLNSQFGENLPVLPSVLIEYFFIFPIPNSLQMKLPVIFTGTVLLMGVVVGLWQLWLRLQSPTERRLFVLVGLYLLGLSGFYGLYFGVYFFLPRYLFPISPFLALLWATLVVWAWLKIPWQSLRYGASILLLLTMIGVTIYLHVKTYHKHFQLVNWDKQHVSEAEWIASSQTGYLGYFHDRTINLDGKVNPEALTARQQGEDELAQYIVSKKIDSQRIEYIIDWVIHIRKTDKYPLVNQNFHWIVNDPQQNLAVLKRQ</sequence>
<evidence type="ECO:0000256" key="7">
    <source>
        <dbReference type="ARBA" id="ARBA00023136"/>
    </source>
</evidence>
<name>A0A090AN33_9GAMM</name>
<evidence type="ECO:0000256" key="3">
    <source>
        <dbReference type="ARBA" id="ARBA00022676"/>
    </source>
</evidence>
<feature type="transmembrane region" description="Helical" evidence="8">
    <location>
        <begin position="291"/>
        <end position="311"/>
    </location>
</feature>
<evidence type="ECO:0000256" key="6">
    <source>
        <dbReference type="ARBA" id="ARBA00022989"/>
    </source>
</evidence>
<keyword evidence="4" id="KW-0808">Transferase</keyword>
<keyword evidence="2" id="KW-1003">Cell membrane</keyword>
<dbReference type="GO" id="GO:0009103">
    <property type="term" value="P:lipopolysaccharide biosynthetic process"/>
    <property type="evidence" value="ECO:0007669"/>
    <property type="project" value="UniProtKB-ARBA"/>
</dbReference>
<accession>A0A090AN33</accession>
<feature type="transmembrane region" description="Helical" evidence="8">
    <location>
        <begin position="7"/>
        <end position="25"/>
    </location>
</feature>
<reference evidence="9 10" key="1">
    <citation type="journal article" date="2014" name="ISME J.">
        <title>Ecophysiology of Thioploca ingrica as revealed by the complete genome sequence supplemented with proteomic evidence.</title>
        <authorList>
            <person name="Kojima H."/>
            <person name="Ogura Y."/>
            <person name="Yamamoto N."/>
            <person name="Togashi T."/>
            <person name="Mori H."/>
            <person name="Watanabe T."/>
            <person name="Nemoto F."/>
            <person name="Kurokawa K."/>
            <person name="Hayashi T."/>
            <person name="Fukui M."/>
        </authorList>
    </citation>
    <scope>NUCLEOTIDE SEQUENCE [LARGE SCALE GENOMIC DNA]</scope>
</reference>
<organism evidence="9 10">
    <name type="scientific">Thioploca ingrica</name>
    <dbReference type="NCBI Taxonomy" id="40754"/>
    <lineage>
        <taxon>Bacteria</taxon>
        <taxon>Pseudomonadati</taxon>
        <taxon>Pseudomonadota</taxon>
        <taxon>Gammaproteobacteria</taxon>
        <taxon>Thiotrichales</taxon>
        <taxon>Thiotrichaceae</taxon>
        <taxon>Thioploca</taxon>
    </lineage>
</organism>
<dbReference type="PANTHER" id="PTHR33908">
    <property type="entry name" value="MANNOSYLTRANSFERASE YKCB-RELATED"/>
    <property type="match status" value="1"/>
</dbReference>
<feature type="transmembrane region" description="Helical" evidence="8">
    <location>
        <begin position="323"/>
        <end position="345"/>
    </location>
</feature>
<evidence type="ECO:0000256" key="2">
    <source>
        <dbReference type="ARBA" id="ARBA00022475"/>
    </source>
</evidence>
<feature type="transmembrane region" description="Helical" evidence="8">
    <location>
        <begin position="124"/>
        <end position="143"/>
    </location>
</feature>
<dbReference type="AlphaFoldDB" id="A0A090AN33"/>
<proteinExistence type="predicted"/>
<dbReference type="GO" id="GO:0016763">
    <property type="term" value="F:pentosyltransferase activity"/>
    <property type="evidence" value="ECO:0007669"/>
    <property type="project" value="TreeGrafter"/>
</dbReference>
<evidence type="ECO:0000256" key="8">
    <source>
        <dbReference type="SAM" id="Phobius"/>
    </source>
</evidence>
<evidence type="ECO:0000256" key="4">
    <source>
        <dbReference type="ARBA" id="ARBA00022679"/>
    </source>
</evidence>
<evidence type="ECO:0000256" key="1">
    <source>
        <dbReference type="ARBA" id="ARBA00004651"/>
    </source>
</evidence>
<dbReference type="Proteomes" id="UP000031623">
    <property type="component" value="Chromosome"/>
</dbReference>
<keyword evidence="7 8" id="KW-0472">Membrane</keyword>
<feature type="transmembrane region" description="Helical" evidence="8">
    <location>
        <begin position="379"/>
        <end position="400"/>
    </location>
</feature>
<evidence type="ECO:0000313" key="10">
    <source>
        <dbReference type="Proteomes" id="UP000031623"/>
    </source>
</evidence>
<dbReference type="PANTHER" id="PTHR33908:SF11">
    <property type="entry name" value="MEMBRANE PROTEIN"/>
    <property type="match status" value="1"/>
</dbReference>
<protein>
    <recommendedName>
        <fullName evidence="11">Glycosyltransferase RgtA/B/C/D-like domain-containing protein</fullName>
    </recommendedName>
</protein>
<keyword evidence="3" id="KW-0328">Glycosyltransferase</keyword>
<feature type="transmembrane region" description="Helical" evidence="8">
    <location>
        <begin position="351"/>
        <end position="372"/>
    </location>
</feature>
<evidence type="ECO:0008006" key="11">
    <source>
        <dbReference type="Google" id="ProtNLM"/>
    </source>
</evidence>
<evidence type="ECO:0000313" key="9">
    <source>
        <dbReference type="EMBL" id="BAP57457.1"/>
    </source>
</evidence>
<dbReference type="InterPro" id="IPR050297">
    <property type="entry name" value="LipidA_mod_glycosyltrf_83"/>
</dbReference>